<dbReference type="InterPro" id="IPR000014">
    <property type="entry name" value="PAS"/>
</dbReference>
<evidence type="ECO:0000256" key="5">
    <source>
        <dbReference type="SAM" id="MobiDB-lite"/>
    </source>
</evidence>
<dbReference type="SUPFAM" id="SSF55785">
    <property type="entry name" value="PYP-like sensor domain (PAS domain)"/>
    <property type="match status" value="1"/>
</dbReference>
<evidence type="ECO:0000256" key="4">
    <source>
        <dbReference type="ARBA" id="ARBA00022840"/>
    </source>
</evidence>
<evidence type="ECO:0000256" key="2">
    <source>
        <dbReference type="ARBA" id="ARBA00022741"/>
    </source>
</evidence>
<dbReference type="GO" id="GO:0004379">
    <property type="term" value="F:glycylpeptide N-tetradecanoyltransferase activity"/>
    <property type="evidence" value="ECO:0007669"/>
    <property type="project" value="UniProtKB-EC"/>
</dbReference>
<dbReference type="eggNOG" id="ENOG502RT0R">
    <property type="taxonomic scope" value="Eukaryota"/>
</dbReference>
<gene>
    <name evidence="8" type="ORF">IMG5_056810</name>
</gene>
<name>G0QNB0_ICHMU</name>
<dbReference type="InterPro" id="IPR057352">
    <property type="entry name" value="TPR_TmcB/C"/>
</dbReference>
<feature type="transmembrane region" description="Helical" evidence="6">
    <location>
        <begin position="35"/>
        <end position="54"/>
    </location>
</feature>
<dbReference type="EMBL" id="GL983473">
    <property type="protein sequence ID" value="EGR33302.1"/>
    <property type="molecule type" value="Genomic_DNA"/>
</dbReference>
<accession>G0QNB0</accession>
<feature type="compositionally biased region" description="Basic and acidic residues" evidence="5">
    <location>
        <begin position="1051"/>
        <end position="1066"/>
    </location>
</feature>
<keyword evidence="6" id="KW-0472">Membrane</keyword>
<dbReference type="GeneID" id="14909472"/>
<keyword evidence="3" id="KW-0418">Kinase</keyword>
<dbReference type="Gene3D" id="3.30.450.20">
    <property type="entry name" value="PAS domain"/>
    <property type="match status" value="1"/>
</dbReference>
<keyword evidence="2" id="KW-0547">Nucleotide-binding</keyword>
<dbReference type="GO" id="GO:0004673">
    <property type="term" value="F:protein histidine kinase activity"/>
    <property type="evidence" value="ECO:0007669"/>
    <property type="project" value="UniProtKB-EC"/>
</dbReference>
<feature type="transmembrane region" description="Helical" evidence="6">
    <location>
        <begin position="98"/>
        <end position="116"/>
    </location>
</feature>
<dbReference type="PANTHER" id="PTHR31600:SF2">
    <property type="entry name" value="GAMETE ENRICHED GENE 10 PROTEIN-RELATED"/>
    <property type="match status" value="1"/>
</dbReference>
<dbReference type="OMA" id="FYVMTNG"/>
<feature type="transmembrane region" description="Helical" evidence="6">
    <location>
        <begin position="1095"/>
        <end position="1121"/>
    </location>
</feature>
<protein>
    <submittedName>
        <fullName evidence="8">PAS domain S-box family protein</fullName>
        <ecNumber evidence="8">2.3.1.97</ecNumber>
        <ecNumber evidence="8">2.7.13.3</ecNumber>
    </submittedName>
</protein>
<feature type="transmembrane region" description="Helical" evidence="6">
    <location>
        <begin position="66"/>
        <end position="86"/>
    </location>
</feature>
<keyword evidence="9" id="KW-1185">Reference proteome</keyword>
<dbReference type="InParanoid" id="G0QNB0"/>
<dbReference type="PROSITE" id="PS50112">
    <property type="entry name" value="PAS"/>
    <property type="match status" value="1"/>
</dbReference>
<reference evidence="8 9" key="1">
    <citation type="submission" date="2011-07" db="EMBL/GenBank/DDBJ databases">
        <authorList>
            <person name="Coyne R."/>
            <person name="Brami D."/>
            <person name="Johnson J."/>
            <person name="Hostetler J."/>
            <person name="Hannick L."/>
            <person name="Clark T."/>
            <person name="Cassidy-Hanley D."/>
            <person name="Inman J."/>
        </authorList>
    </citation>
    <scope>NUCLEOTIDE SEQUENCE [LARGE SCALE GENOMIC DNA]</scope>
    <source>
        <strain evidence="8 9">G5</strain>
    </source>
</reference>
<dbReference type="OrthoDB" id="312072at2759"/>
<feature type="domain" description="PAS" evidence="7">
    <location>
        <begin position="421"/>
        <end position="472"/>
    </location>
</feature>
<dbReference type="Proteomes" id="UP000008983">
    <property type="component" value="Unassembled WGS sequence"/>
</dbReference>
<keyword evidence="6" id="KW-1133">Transmembrane helix</keyword>
<evidence type="ECO:0000313" key="8">
    <source>
        <dbReference type="EMBL" id="EGR33302.1"/>
    </source>
</evidence>
<feature type="transmembrane region" description="Helical" evidence="6">
    <location>
        <begin position="1310"/>
        <end position="1328"/>
    </location>
</feature>
<dbReference type="NCBIfam" id="TIGR00229">
    <property type="entry name" value="sensory_box"/>
    <property type="match status" value="1"/>
</dbReference>
<evidence type="ECO:0000256" key="6">
    <source>
        <dbReference type="SAM" id="Phobius"/>
    </source>
</evidence>
<evidence type="ECO:0000313" key="9">
    <source>
        <dbReference type="Proteomes" id="UP000008983"/>
    </source>
</evidence>
<feature type="region of interest" description="Disordered" evidence="5">
    <location>
        <begin position="1047"/>
        <end position="1066"/>
    </location>
</feature>
<feature type="transmembrane region" description="Helical" evidence="6">
    <location>
        <begin position="762"/>
        <end position="784"/>
    </location>
</feature>
<dbReference type="Pfam" id="PF25474">
    <property type="entry name" value="TPR_TmcB"/>
    <property type="match status" value="1"/>
</dbReference>
<sequence>MIPFAQPQTQLPLLKLTLKIFLPLYTQIDYEGKRIELFVLFNIISYIGILFMRFKYPSIYNKKVQNFSIFCESLMFWISLCVLITLYIDEGQVDNIGLLYLVIGIPFIWSFYNSLINYRNLYMMRKSIKSFKTDQEVEMYINILIEMIENRENPQTRIILEGILKFHSRQCFKEGCFCHQFLMDDTKEEEVQILQKKWYIFLKNIIEDMLEKFNKSSRLHLLHSYIQNEKLKNKFKALIELMIIIQELKPNIQQEFQVFRFCYLIEEEIIENDQKGGEGKSVDVNKIVLFQKEFINFQHLIARSVQLHLDFWRELLEENPEIQKIQQTGQQITQTVEQVNEKFQKLKEIYSQHIKCLEIYGNFLKNIVNDNQEGDKILDNVNYAKNSQNINKQFVDSDKLKYGENSSTSIITCSSNYNQIGIVTNVNNELTRILGWSKSDIIDQNIYKIMPKVYGEIHNQLMRRYSETSEPKVIGIERLVLCQHKNQYLVPCTLMIKILPNLDEGITIVGFIKDVENNTNNNNIQLSEEKVHYMIYRTDNDAIQGISISVFNSFGIPAALMYGNTSGNLEFTIDVICQELTNPEIIELMKNPQGVLATIDTTQIQKKFLLEQEDSQDLTMHISSENNQIHSQQQQQNSKFKRQKVRVYLIEQQIFEDRKVNVIKFVEVEQNTLMDDVKSKAQYAQDINDIQIRNNLQSQIDKKDVNSIMENQKVNFSPENDNFIGEDRESNVSNTTLNDEFRQLKDFKSLISERNIPKSIKILQSTVILVILFVFALCGIEIWFKIQQFDKTRNGIDSIFYGYQRHNIMADVNYITRKLWSISNLYYSNQDIISDQLFQQQQEKLQKKVFELQHIQFEIIKGRIYLEKSFIKHLEEIQYSIYFLLQNGDIKPYQNCFTNSIIQYITSASQLVYSEYDNLLITNQIFYTTSPKNFYFVTRNGLFILRQGSEDIAQELYDYYINQIMKYRTNFLTIMILGTSLFIISQFILIPIVFQVLRTNTRVLSLFGMINIQEIKDLVQKCEKYSQQFLDEENFQEQQKEQQNIEINNEIGKEEDKNNNQKNEELKKKRLEEEEINKLRSEKLINSKDNNKKKVIFQFFFVVVLFLSYFIISFVLEIIFLNDISTIFQHLNYISKRNPILKYNLLYTFEQISTNLIQQDDNKQDLKEQFTQKIYQNENDIFNSYKESYPSEFDKYKDNFRIINYDNLCENFTWDSPLNEKECASIDDKIIEKGLRIAIVSYAEDTRKLLTQFWGGSRNNLQQTLSGQEYLTLENIQKYIVPSIEYSNQLFIDCIKQFINNQQQIMSIKLGVFIFFLNFVFIVLWIPYQNMLSQKIWRTKGMLHMIPMDIITKDNNLKQAFASGDILQAVK</sequence>
<dbReference type="PANTHER" id="PTHR31600">
    <property type="entry name" value="TINY MACROCYSTS PROTEIN B-RELATED"/>
    <property type="match status" value="1"/>
</dbReference>
<dbReference type="FunFam" id="3.30.450.20:FF:000060">
    <property type="entry name" value="Sensor protein FixL"/>
    <property type="match status" value="1"/>
</dbReference>
<evidence type="ECO:0000256" key="3">
    <source>
        <dbReference type="ARBA" id="ARBA00022777"/>
    </source>
</evidence>
<dbReference type="GO" id="GO:0005524">
    <property type="term" value="F:ATP binding"/>
    <property type="evidence" value="ECO:0007669"/>
    <property type="project" value="UniProtKB-KW"/>
</dbReference>
<dbReference type="InterPro" id="IPR035965">
    <property type="entry name" value="PAS-like_dom_sf"/>
</dbReference>
<feature type="transmembrane region" description="Helical" evidence="6">
    <location>
        <begin position="971"/>
        <end position="994"/>
    </location>
</feature>
<keyword evidence="1 8" id="KW-0808">Transferase</keyword>
<dbReference type="EC" id="2.7.13.3" evidence="8"/>
<keyword evidence="6" id="KW-0812">Transmembrane</keyword>
<dbReference type="STRING" id="857967.G0QNB0"/>
<keyword evidence="4" id="KW-0067">ATP-binding</keyword>
<dbReference type="EC" id="2.3.1.97" evidence="8"/>
<organism evidence="8 9">
    <name type="scientific">Ichthyophthirius multifiliis</name>
    <name type="common">White spot disease agent</name>
    <name type="synonym">Ich</name>
    <dbReference type="NCBI Taxonomy" id="5932"/>
    <lineage>
        <taxon>Eukaryota</taxon>
        <taxon>Sar</taxon>
        <taxon>Alveolata</taxon>
        <taxon>Ciliophora</taxon>
        <taxon>Intramacronucleata</taxon>
        <taxon>Oligohymenophorea</taxon>
        <taxon>Hymenostomatida</taxon>
        <taxon>Ophryoglenina</taxon>
        <taxon>Ichthyophthirius</taxon>
    </lineage>
</organism>
<keyword evidence="8" id="KW-0012">Acyltransferase</keyword>
<dbReference type="RefSeq" id="XP_004037288.1">
    <property type="nucleotide sequence ID" value="XM_004037240.1"/>
</dbReference>
<evidence type="ECO:0000259" key="7">
    <source>
        <dbReference type="PROSITE" id="PS50112"/>
    </source>
</evidence>
<dbReference type="InterPro" id="IPR052994">
    <property type="entry name" value="Tiny_macrocysts_regulators"/>
</dbReference>
<evidence type="ECO:0000256" key="1">
    <source>
        <dbReference type="ARBA" id="ARBA00022679"/>
    </source>
</evidence>
<proteinExistence type="predicted"/>